<organism evidence="2 3">
    <name type="scientific">Haemophilus pittmaniae</name>
    <dbReference type="NCBI Taxonomy" id="249188"/>
    <lineage>
        <taxon>Bacteria</taxon>
        <taxon>Pseudomonadati</taxon>
        <taxon>Pseudomonadota</taxon>
        <taxon>Gammaproteobacteria</taxon>
        <taxon>Pasteurellales</taxon>
        <taxon>Pasteurellaceae</taxon>
        <taxon>Haemophilus</taxon>
    </lineage>
</organism>
<accession>A0A377J001</accession>
<proteinExistence type="predicted"/>
<evidence type="ECO:0000256" key="1">
    <source>
        <dbReference type="SAM" id="Phobius"/>
    </source>
</evidence>
<reference evidence="2 3" key="1">
    <citation type="submission" date="2018-06" db="EMBL/GenBank/DDBJ databases">
        <authorList>
            <consortium name="Pathogen Informatics"/>
            <person name="Doyle S."/>
        </authorList>
    </citation>
    <scope>NUCLEOTIDE SEQUENCE [LARGE SCALE GENOMIC DNA]</scope>
    <source>
        <strain evidence="2 3">NCTC13335</strain>
    </source>
</reference>
<keyword evidence="1" id="KW-0472">Membrane</keyword>
<dbReference type="RefSeq" id="WP_115003440.1">
    <property type="nucleotide sequence ID" value="NZ_UGHS01000004.1"/>
</dbReference>
<keyword evidence="1" id="KW-1133">Transmembrane helix</keyword>
<dbReference type="AlphaFoldDB" id="A0A377J001"/>
<dbReference type="OrthoDB" id="6158985at2"/>
<protein>
    <submittedName>
        <fullName evidence="2">Uncharacterized protein</fullName>
    </submittedName>
</protein>
<name>A0A377J001_9PAST</name>
<sequence>MLRIQLEEDRPGYAKFTAMKWSGSAEVEIAVQRNQDGCYFNGNGNPWNPEPVWHKVEGLNLENDVLQGVIGKWLVDSLVQQIGNVRYMMSVRDVHDSAVMDNGPVRMVGNILASLAGGDSSREDNVQSHVQYEPEPEPEVVIETPVEEDSIAVVEVEQATEPAIEFEDLTQIETPNESAVNQEKIAIAEEPKKKGKGGLIALILALLIGGGVGAYFLLNKKDEPIAKSDCAVDANTNDELAFIQSCLKTKPEPKQILEIIASAKQANKCAIAQRLYANQAQGGNVEIALAYAAEYEKGSSCFQADKETAIYWYETALSHDPNNATAKEKLEALKK</sequence>
<keyword evidence="1" id="KW-0812">Transmembrane</keyword>
<evidence type="ECO:0000313" key="2">
    <source>
        <dbReference type="EMBL" id="STO93841.1"/>
    </source>
</evidence>
<dbReference type="EMBL" id="UGHS01000004">
    <property type="protein sequence ID" value="STO93841.1"/>
    <property type="molecule type" value="Genomic_DNA"/>
</dbReference>
<keyword evidence="3" id="KW-1185">Reference proteome</keyword>
<evidence type="ECO:0000313" key="3">
    <source>
        <dbReference type="Proteomes" id="UP000255264"/>
    </source>
</evidence>
<gene>
    <name evidence="2" type="ORF">NCTC13335_01756</name>
</gene>
<feature type="transmembrane region" description="Helical" evidence="1">
    <location>
        <begin position="199"/>
        <end position="218"/>
    </location>
</feature>
<dbReference type="Proteomes" id="UP000255264">
    <property type="component" value="Unassembled WGS sequence"/>
</dbReference>